<accession>A0ABW3AW81</accession>
<gene>
    <name evidence="1" type="ORF">ACFQZX_14005</name>
</gene>
<dbReference type="EMBL" id="JBHTHZ010000013">
    <property type="protein sequence ID" value="MFD0794736.1"/>
    <property type="molecule type" value="Genomic_DNA"/>
</dbReference>
<sequence length="78" mass="8283">MSAFKDVLSDNYVVTDCNDESLAGAIEIVKSLTPKSLFIFLGHGHSLGIYSPQSAGYEKRIFIGSDSGAASFSGHDVI</sequence>
<reference evidence="2" key="1">
    <citation type="journal article" date="2019" name="Int. J. Syst. Evol. Microbiol.">
        <title>The Global Catalogue of Microorganisms (GCM) 10K type strain sequencing project: providing services to taxonomists for standard genome sequencing and annotation.</title>
        <authorList>
            <consortium name="The Broad Institute Genomics Platform"/>
            <consortium name="The Broad Institute Genome Sequencing Center for Infectious Disease"/>
            <person name="Wu L."/>
            <person name="Ma J."/>
        </authorList>
    </citation>
    <scope>NUCLEOTIDE SEQUENCE [LARGE SCALE GENOMIC DNA]</scope>
    <source>
        <strain evidence="2">CCUG 61484</strain>
    </source>
</reference>
<evidence type="ECO:0000313" key="1">
    <source>
        <dbReference type="EMBL" id="MFD0794736.1"/>
    </source>
</evidence>
<evidence type="ECO:0000313" key="2">
    <source>
        <dbReference type="Proteomes" id="UP001597010"/>
    </source>
</evidence>
<protein>
    <submittedName>
        <fullName evidence="1">Uncharacterized protein</fullName>
    </submittedName>
</protein>
<dbReference type="Proteomes" id="UP001597010">
    <property type="component" value="Unassembled WGS sequence"/>
</dbReference>
<proteinExistence type="predicted"/>
<keyword evidence="2" id="KW-1185">Reference proteome</keyword>
<organism evidence="1 2">
    <name type="scientific">Mucilaginibacter litoreus</name>
    <dbReference type="NCBI Taxonomy" id="1048221"/>
    <lineage>
        <taxon>Bacteria</taxon>
        <taxon>Pseudomonadati</taxon>
        <taxon>Bacteroidota</taxon>
        <taxon>Sphingobacteriia</taxon>
        <taxon>Sphingobacteriales</taxon>
        <taxon>Sphingobacteriaceae</taxon>
        <taxon>Mucilaginibacter</taxon>
    </lineage>
</organism>
<comment type="caution">
    <text evidence="1">The sequence shown here is derived from an EMBL/GenBank/DDBJ whole genome shotgun (WGS) entry which is preliminary data.</text>
</comment>
<dbReference type="RefSeq" id="WP_377116379.1">
    <property type="nucleotide sequence ID" value="NZ_JBHTHZ010000013.1"/>
</dbReference>
<name>A0ABW3AW81_9SPHI</name>